<evidence type="ECO:0000256" key="4">
    <source>
        <dbReference type="ARBA" id="ARBA00022777"/>
    </source>
</evidence>
<dbReference type="RefSeq" id="WP_006862652.1">
    <property type="nucleotide sequence ID" value="NZ_ACCL02000013.1"/>
</dbReference>
<dbReference type="InterPro" id="IPR011404">
    <property type="entry name" value="PPi-PFK"/>
</dbReference>
<gene>
    <name evidence="6" type="primary">pfp</name>
    <name evidence="8" type="ORF">BRYFOR_07866</name>
</gene>
<keyword evidence="6" id="KW-0963">Cytoplasm</keyword>
<feature type="binding site" evidence="6">
    <location>
        <position position="246"/>
    </location>
    <ligand>
        <name>substrate</name>
    </ligand>
</feature>
<sequence>MKGNIVVGQSGGPTAVINSSLAGVVSKARELGVKKIYGMHHGIQGFLNEDLVDMGEYIKEDKDIELLKRTPSAFLGSCRYKLPKIEGNEEVYDKIFAILEKYDIECLFYIGGNDSMDTIKMLSDYAALKGKTQRFMGVPKTIDNDLPITDHCPGYGSAAKYIATSLKEVIRDNASFGIEKPTVLICEIMGRHAGWLTAAAALSRDEDCEGPDMIYLPERTFDYDDFLARIKDLSVKKSSVVVAVSEGVKLADGRFVCELGGGSDFVDAFGHKQLSGCAVTLANKVAADTGLKTRAIEFSTLQRAATHVASLNDINEAFNVGYLACKAADEGQTGMMITIDVKERSPYQVGYGIYDIHQIANVERPVPDEWISEDGTDVLEGYVEYARPLILGELTPLMVNGVPKHLVLSRDSYRK</sequence>
<dbReference type="STRING" id="168384.SAMN05660368_01223"/>
<dbReference type="NCBIfam" id="NF010675">
    <property type="entry name" value="PRK14072.1"/>
    <property type="match status" value="1"/>
</dbReference>
<dbReference type="InterPro" id="IPR022953">
    <property type="entry name" value="ATP_PFK"/>
</dbReference>
<evidence type="ECO:0000256" key="1">
    <source>
        <dbReference type="ARBA" id="ARBA00001946"/>
    </source>
</evidence>
<dbReference type="HAMAP" id="MF_01978">
    <property type="entry name" value="Phosphofructokinase_II_B2"/>
    <property type="match status" value="1"/>
</dbReference>
<evidence type="ECO:0000256" key="5">
    <source>
        <dbReference type="ARBA" id="ARBA00022842"/>
    </source>
</evidence>
<dbReference type="PRINTS" id="PR00476">
    <property type="entry name" value="PHFRCTKINASE"/>
</dbReference>
<evidence type="ECO:0000256" key="2">
    <source>
        <dbReference type="ARBA" id="ARBA00022679"/>
    </source>
</evidence>
<dbReference type="EC" id="2.7.1.90" evidence="6"/>
<feature type="site" description="Important for catalytic activity; stabilizes the transition state when the phosphoryl donor is PPi" evidence="6">
    <location>
        <position position="140"/>
    </location>
</feature>
<feature type="binding site" evidence="6">
    <location>
        <position position="113"/>
    </location>
    <ligand>
        <name>Mg(2+)</name>
        <dbReference type="ChEBI" id="CHEBI:18420"/>
        <note>catalytic</note>
    </ligand>
</feature>
<keyword evidence="3 6" id="KW-0479">Metal-binding</keyword>
<comment type="caution">
    <text evidence="6">Lacks conserved residue(s) required for the propagation of feature annotation.</text>
</comment>
<feature type="binding site" evidence="6">
    <location>
        <begin position="141"/>
        <end position="143"/>
    </location>
    <ligand>
        <name>substrate</name>
    </ligand>
</feature>
<dbReference type="UniPathway" id="UPA00109">
    <property type="reaction ID" value="UER00182"/>
</dbReference>
<dbReference type="GO" id="GO:0047334">
    <property type="term" value="F:diphosphate-fructose-6-phosphate 1-phosphotransferase activity"/>
    <property type="evidence" value="ECO:0007669"/>
    <property type="project" value="UniProtKB-EC"/>
</dbReference>
<keyword evidence="6" id="KW-0324">Glycolysis</keyword>
<dbReference type="InterPro" id="IPR035966">
    <property type="entry name" value="PKF_sf"/>
</dbReference>
<dbReference type="PIRSF" id="PIRSF036483">
    <property type="entry name" value="PFK_XF0274"/>
    <property type="match status" value="1"/>
</dbReference>
<dbReference type="EMBL" id="ACCL02000013">
    <property type="protein sequence ID" value="EET60015.1"/>
    <property type="molecule type" value="Genomic_DNA"/>
</dbReference>
<feature type="active site" description="Proton acceptor" evidence="6">
    <location>
        <position position="143"/>
    </location>
</feature>
<feature type="domain" description="Phosphofructokinase" evidence="7">
    <location>
        <begin position="4"/>
        <end position="324"/>
    </location>
</feature>
<evidence type="ECO:0000313" key="9">
    <source>
        <dbReference type="Proteomes" id="UP000005561"/>
    </source>
</evidence>
<accession>C6LGV6</accession>
<keyword evidence="9" id="KW-1185">Reference proteome</keyword>
<evidence type="ECO:0000313" key="8">
    <source>
        <dbReference type="EMBL" id="EET60015.1"/>
    </source>
</evidence>
<comment type="activity regulation">
    <text evidence="6">Non-allosteric.</text>
</comment>
<dbReference type="Pfam" id="PF00365">
    <property type="entry name" value="PFK"/>
    <property type="match status" value="1"/>
</dbReference>
<organism evidence="8 9">
    <name type="scientific">Marvinbryantia formatexigens DSM 14469</name>
    <dbReference type="NCBI Taxonomy" id="478749"/>
    <lineage>
        <taxon>Bacteria</taxon>
        <taxon>Bacillati</taxon>
        <taxon>Bacillota</taxon>
        <taxon>Clostridia</taxon>
        <taxon>Lachnospirales</taxon>
        <taxon>Lachnospiraceae</taxon>
        <taxon>Marvinbryantia</taxon>
    </lineage>
</organism>
<keyword evidence="2 6" id="KW-0808">Transferase</keyword>
<dbReference type="OrthoDB" id="9802503at2"/>
<comment type="subunit">
    <text evidence="6">Homodimer.</text>
</comment>
<feature type="site" description="Important for catalytic activity and substrate specificity; stabilizes the transition state when the phosphoryl donor is PPi; prevents ATP from binding by mimicking the alpha-phosphate group of ATP" evidence="6">
    <location>
        <position position="114"/>
    </location>
</feature>
<dbReference type="InterPro" id="IPR000023">
    <property type="entry name" value="Phosphofructokinase_dom"/>
</dbReference>
<keyword evidence="4 6" id="KW-0418">Kinase</keyword>
<dbReference type="GO" id="GO:0003872">
    <property type="term" value="F:6-phosphofructokinase activity"/>
    <property type="evidence" value="ECO:0007669"/>
    <property type="project" value="UniProtKB-UniRule"/>
</dbReference>
<comment type="subcellular location">
    <subcellularLocation>
        <location evidence="6">Cytoplasm</location>
    </subcellularLocation>
</comment>
<dbReference type="AlphaFoldDB" id="C6LGV6"/>
<feature type="binding site" evidence="6">
    <location>
        <position position="12"/>
    </location>
    <ligand>
        <name>diphosphate</name>
        <dbReference type="ChEBI" id="CHEBI:33019"/>
    </ligand>
</feature>
<evidence type="ECO:0000256" key="3">
    <source>
        <dbReference type="ARBA" id="ARBA00022723"/>
    </source>
</evidence>
<comment type="similarity">
    <text evidence="6">Belongs to the phosphofructokinase type A (PFKA) family. PPi-dependent PFK group II subfamily. Clade 'B2' sub-subfamily.</text>
</comment>
<comment type="caution">
    <text evidence="8">The sequence shown here is derived from an EMBL/GenBank/DDBJ whole genome shotgun (WGS) entry which is preliminary data.</text>
</comment>
<comment type="function">
    <text evidence="6">Catalyzes the phosphorylation of D-fructose 6-phosphate, the first committing step of glycolysis. Uses inorganic phosphate (PPi) as phosphoryl donor instead of ATP like common ATP-dependent phosphofructokinases (ATP-PFKs), which renders the reaction reversible, and can thus function both in glycolysis and gluconeogenesis. Consistently, PPi-PFK can replace the enzymes of both the forward (ATP-PFK) and reverse (fructose-bisphosphatase (FBPase)) reactions.</text>
</comment>
<dbReference type="Gene3D" id="3.40.50.460">
    <property type="entry name" value="Phosphofructokinase domain"/>
    <property type="match status" value="1"/>
</dbReference>
<comment type="cofactor">
    <cofactor evidence="1 6">
        <name>Mg(2+)</name>
        <dbReference type="ChEBI" id="CHEBI:18420"/>
    </cofactor>
</comment>
<dbReference type="eggNOG" id="COG0205">
    <property type="taxonomic scope" value="Bacteria"/>
</dbReference>
<dbReference type="GO" id="GO:0046872">
    <property type="term" value="F:metal ion binding"/>
    <property type="evidence" value="ECO:0007669"/>
    <property type="project" value="UniProtKB-KW"/>
</dbReference>
<dbReference type="GO" id="GO:0005737">
    <property type="term" value="C:cytoplasm"/>
    <property type="evidence" value="ECO:0007669"/>
    <property type="project" value="UniProtKB-SubCell"/>
</dbReference>
<dbReference type="Gene3D" id="3.40.50.450">
    <property type="match status" value="1"/>
</dbReference>
<comment type="pathway">
    <text evidence="6">Carbohydrate degradation; glycolysis; D-glyceraldehyde 3-phosphate and glycerone phosphate from D-glucose: step 3/4.</text>
</comment>
<name>C6LGV6_9FIRM</name>
<dbReference type="SUPFAM" id="SSF53784">
    <property type="entry name" value="Phosphofructokinase"/>
    <property type="match status" value="1"/>
</dbReference>
<feature type="binding site" evidence="6">
    <location>
        <begin position="189"/>
        <end position="191"/>
    </location>
    <ligand>
        <name>substrate</name>
    </ligand>
</feature>
<dbReference type="Proteomes" id="UP000005561">
    <property type="component" value="Unassembled WGS sequence"/>
</dbReference>
<proteinExistence type="inferred from homology"/>
<evidence type="ECO:0000259" key="7">
    <source>
        <dbReference type="Pfam" id="PF00365"/>
    </source>
</evidence>
<dbReference type="PANTHER" id="PTHR45770">
    <property type="entry name" value="ATP-DEPENDENT 6-PHOSPHOFRUCTOKINASE 1"/>
    <property type="match status" value="1"/>
</dbReference>
<reference evidence="8" key="1">
    <citation type="submission" date="2009-07" db="EMBL/GenBank/DDBJ databases">
        <authorList>
            <person name="Weinstock G."/>
            <person name="Sodergren E."/>
            <person name="Clifton S."/>
            <person name="Fulton L."/>
            <person name="Fulton B."/>
            <person name="Courtney L."/>
            <person name="Fronick C."/>
            <person name="Harrison M."/>
            <person name="Strong C."/>
            <person name="Farmer C."/>
            <person name="Delahaunty K."/>
            <person name="Markovic C."/>
            <person name="Hall O."/>
            <person name="Minx P."/>
            <person name="Tomlinson C."/>
            <person name="Mitreva M."/>
            <person name="Nelson J."/>
            <person name="Hou S."/>
            <person name="Wollam A."/>
            <person name="Pepin K.H."/>
            <person name="Johnson M."/>
            <person name="Bhonagiri V."/>
            <person name="Nash W.E."/>
            <person name="Warren W."/>
            <person name="Chinwalla A."/>
            <person name="Mardis E.R."/>
            <person name="Wilson R.K."/>
        </authorList>
    </citation>
    <scope>NUCLEOTIDE SEQUENCE [LARGE SCALE GENOMIC DNA]</scope>
    <source>
        <strain evidence="8">DSM 14469</strain>
    </source>
</reference>
<evidence type="ECO:0000256" key="6">
    <source>
        <dbReference type="HAMAP-Rule" id="MF_01978"/>
    </source>
</evidence>
<protein>
    <recommendedName>
        <fullName evidence="6">Pyrophosphate--fructose 6-phosphate 1-phosphotransferase</fullName>
        <ecNumber evidence="6">2.7.1.90</ecNumber>
    </recommendedName>
    <alternativeName>
        <fullName evidence="6">6-phosphofructokinase, pyrophosphate dependent</fullName>
    </alternativeName>
    <alternativeName>
        <fullName evidence="6">PPi-dependent phosphofructokinase</fullName>
        <shortName evidence="6">PPi-PFK</shortName>
    </alternativeName>
    <alternativeName>
        <fullName evidence="6">Pyrophosphate-dependent 6-phosphofructose-1-kinase</fullName>
    </alternativeName>
</protein>
<keyword evidence="5 6" id="KW-0460">Magnesium</keyword>
<dbReference type="InterPro" id="IPR050929">
    <property type="entry name" value="PFKA"/>
</dbReference>
<dbReference type="GO" id="GO:0006002">
    <property type="term" value="P:fructose 6-phosphate metabolic process"/>
    <property type="evidence" value="ECO:0007669"/>
    <property type="project" value="InterPro"/>
</dbReference>
<comment type="catalytic activity">
    <reaction evidence="6">
        <text>beta-D-fructose 6-phosphate + diphosphate = beta-D-fructose 1,6-bisphosphate + phosphate + H(+)</text>
        <dbReference type="Rhea" id="RHEA:13613"/>
        <dbReference type="ChEBI" id="CHEBI:15378"/>
        <dbReference type="ChEBI" id="CHEBI:32966"/>
        <dbReference type="ChEBI" id="CHEBI:33019"/>
        <dbReference type="ChEBI" id="CHEBI:43474"/>
        <dbReference type="ChEBI" id="CHEBI:57634"/>
        <dbReference type="EC" id="2.7.1.90"/>
    </reaction>
</comment>